<gene>
    <name evidence="2" type="ordered locus">Igni_1191</name>
</gene>
<dbReference type="AlphaFoldDB" id="A8ABR6"/>
<dbReference type="STRING" id="453591.Igni_1191"/>
<dbReference type="SUPFAM" id="SSF51695">
    <property type="entry name" value="PLC-like phosphodiesterases"/>
    <property type="match status" value="1"/>
</dbReference>
<dbReference type="Proteomes" id="UP000000262">
    <property type="component" value="Chromosome"/>
</dbReference>
<dbReference type="SMR" id="A8ABR6"/>
<dbReference type="PhylomeDB" id="A8ABR6"/>
<sequence length="223" mass="25321">MIVGHQGARFVVRGNTLQAFRYALENGADAVECDVWRLRDGSLAVHHDREVQIGNKKYDIKSFTLGQLKRYLPYVPSLKEVLSLVVEGYKKRLFVELKDPSPLAAEALDKALEGWEMVTVISFYAPQLKRLKYPSKGLLFTVRPLTLRGLVEGLELEWVAPRRDMADRELVGEAKELGLKVLTWLHNRPKEVREALELGVEAFATDRPDLARAWLEKALREGG</sequence>
<evidence type="ECO:0000259" key="1">
    <source>
        <dbReference type="PROSITE" id="PS51704"/>
    </source>
</evidence>
<dbReference type="HOGENOM" id="CLU_030006_3_5_2"/>
<dbReference type="CDD" id="cd08556">
    <property type="entry name" value="GDPD"/>
    <property type="match status" value="1"/>
</dbReference>
<dbReference type="PANTHER" id="PTHR46211">
    <property type="entry name" value="GLYCEROPHOSPHORYL DIESTER PHOSPHODIESTERASE"/>
    <property type="match status" value="1"/>
</dbReference>
<name>A8ABR6_IGNH4</name>
<dbReference type="KEGG" id="iho:Igni_1191"/>
<dbReference type="GO" id="GO:0008081">
    <property type="term" value="F:phosphoric diester hydrolase activity"/>
    <property type="evidence" value="ECO:0007669"/>
    <property type="project" value="InterPro"/>
</dbReference>
<dbReference type="RefSeq" id="WP_012123332.1">
    <property type="nucleotide sequence ID" value="NC_009776.1"/>
</dbReference>
<proteinExistence type="predicted"/>
<feature type="domain" description="GP-PDE" evidence="1">
    <location>
        <begin position="1"/>
        <end position="215"/>
    </location>
</feature>
<dbReference type="InterPro" id="IPR017946">
    <property type="entry name" value="PLC-like_Pdiesterase_TIM-brl"/>
</dbReference>
<reference evidence="2 3" key="1">
    <citation type="journal article" date="2008" name="Genome Biol.">
        <title>A genomic analysis of the archaeal system Ignicoccus hospitalis-Nanoarchaeum equitans.</title>
        <authorList>
            <person name="Podar M."/>
            <person name="Anderson I."/>
            <person name="Makarova K.S."/>
            <person name="Elkins J.G."/>
            <person name="Ivanova N."/>
            <person name="Wall M.A."/>
            <person name="Lykidis A."/>
            <person name="Mavromatis K."/>
            <person name="Sun H."/>
            <person name="Hudson M.E."/>
            <person name="Chen W."/>
            <person name="Deciu C."/>
            <person name="Hutchison D."/>
            <person name="Eads J.R."/>
            <person name="Anderson A."/>
            <person name="Fernandes F."/>
            <person name="Szeto E."/>
            <person name="Lapidus A."/>
            <person name="Kyrpides N.C."/>
            <person name="Saier M.H.Jr."/>
            <person name="Richardson P.M."/>
            <person name="Rachel R."/>
            <person name="Huber H."/>
            <person name="Eisen J.A."/>
            <person name="Koonin E.V."/>
            <person name="Keller M."/>
            <person name="Stetter K.O."/>
        </authorList>
    </citation>
    <scope>NUCLEOTIDE SEQUENCE [LARGE SCALE GENOMIC DNA]</scope>
    <source>
        <strain evidence="3">KIN4/I / DSM 18386 / JCM 14125</strain>
    </source>
</reference>
<organism evidence="2 3">
    <name type="scientific">Ignicoccus hospitalis (strain KIN4/I / DSM 18386 / JCM 14125)</name>
    <dbReference type="NCBI Taxonomy" id="453591"/>
    <lineage>
        <taxon>Archaea</taxon>
        <taxon>Thermoproteota</taxon>
        <taxon>Thermoprotei</taxon>
        <taxon>Desulfurococcales</taxon>
        <taxon>Desulfurococcaceae</taxon>
        <taxon>Ignicoccus</taxon>
    </lineage>
</organism>
<protein>
    <submittedName>
        <fullName evidence="2">Glycerophosphoryl diester phosphodiesterase</fullName>
    </submittedName>
</protein>
<dbReference type="EMBL" id="CP000816">
    <property type="protein sequence ID" value="ABU82368.1"/>
    <property type="molecule type" value="Genomic_DNA"/>
</dbReference>
<dbReference type="InterPro" id="IPR030395">
    <property type="entry name" value="GP_PDE_dom"/>
</dbReference>
<dbReference type="PROSITE" id="PS50007">
    <property type="entry name" value="PIPLC_X_DOMAIN"/>
    <property type="match status" value="1"/>
</dbReference>
<dbReference type="Gene3D" id="3.20.20.190">
    <property type="entry name" value="Phosphatidylinositol (PI) phosphodiesterase"/>
    <property type="match status" value="1"/>
</dbReference>
<dbReference type="GeneID" id="5562470"/>
<evidence type="ECO:0000313" key="2">
    <source>
        <dbReference type="EMBL" id="ABU82368.1"/>
    </source>
</evidence>
<dbReference type="PROSITE" id="PS51704">
    <property type="entry name" value="GP_PDE"/>
    <property type="match status" value="1"/>
</dbReference>
<dbReference type="Pfam" id="PF03009">
    <property type="entry name" value="GDPD"/>
    <property type="match status" value="1"/>
</dbReference>
<evidence type="ECO:0000313" key="3">
    <source>
        <dbReference type="Proteomes" id="UP000000262"/>
    </source>
</evidence>
<dbReference type="PANTHER" id="PTHR46211:SF14">
    <property type="entry name" value="GLYCEROPHOSPHODIESTER PHOSPHODIESTERASE"/>
    <property type="match status" value="1"/>
</dbReference>
<keyword evidence="3" id="KW-1185">Reference proteome</keyword>
<dbReference type="eggNOG" id="arCOG00701">
    <property type="taxonomic scope" value="Archaea"/>
</dbReference>
<dbReference type="GO" id="GO:0006629">
    <property type="term" value="P:lipid metabolic process"/>
    <property type="evidence" value="ECO:0007669"/>
    <property type="project" value="InterPro"/>
</dbReference>
<accession>A8ABR6</accession>